<gene>
    <name evidence="7" type="ORF">ASU35_17025</name>
</gene>
<dbReference type="OrthoDB" id="111144at2"/>
<reference evidence="7 8" key="1">
    <citation type="submission" date="2015-11" db="EMBL/GenBank/DDBJ databases">
        <title>Butyribacter intestini gen. nov., sp. nov., a butyric acid-producing bacterium of the family Lachnospiraceae isolated from the human faeces.</title>
        <authorList>
            <person name="Zou Y."/>
            <person name="Xue W."/>
            <person name="Luo G."/>
            <person name="Lv M."/>
        </authorList>
    </citation>
    <scope>NUCLEOTIDE SEQUENCE [LARGE SCALE GENOMIC DNA]</scope>
    <source>
        <strain evidence="7 8">ACET-33324</strain>
    </source>
</reference>
<comment type="function">
    <text evidence="1">Site-specific tyrosine recombinase, which acts by catalyzing the cutting and rejoining of the recombining DNA molecules.</text>
</comment>
<dbReference type="RefSeq" id="WP_058351443.1">
    <property type="nucleotide sequence ID" value="NZ_CABMMD010000019.1"/>
</dbReference>
<name>A0A0V8QJE5_9FIRM</name>
<evidence type="ECO:0000256" key="1">
    <source>
        <dbReference type="ARBA" id="ARBA00003283"/>
    </source>
</evidence>
<dbReference type="CDD" id="cd01189">
    <property type="entry name" value="INT_ICEBs1_C_like"/>
    <property type="match status" value="1"/>
</dbReference>
<dbReference type="Gene3D" id="1.10.443.10">
    <property type="entry name" value="Intergrase catalytic core"/>
    <property type="match status" value="1"/>
</dbReference>
<dbReference type="Gene3D" id="3.30.160.60">
    <property type="entry name" value="Classic Zinc Finger"/>
    <property type="match status" value="1"/>
</dbReference>
<comment type="caution">
    <text evidence="7">The sequence shown here is derived from an EMBL/GenBank/DDBJ whole genome shotgun (WGS) entry which is preliminary data.</text>
</comment>
<proteinExistence type="inferred from homology"/>
<accession>A0A0V8QJE5</accession>
<comment type="similarity">
    <text evidence="2">Belongs to the 'phage' integrase family.</text>
</comment>
<dbReference type="Pfam" id="PF14659">
    <property type="entry name" value="Phage_int_SAM_3"/>
    <property type="match status" value="1"/>
</dbReference>
<organism evidence="7 8">
    <name type="scientific">Acetivibrio ethanolgignens</name>
    <dbReference type="NCBI Taxonomy" id="290052"/>
    <lineage>
        <taxon>Bacteria</taxon>
        <taxon>Bacillati</taxon>
        <taxon>Bacillota</taxon>
        <taxon>Clostridia</taxon>
        <taxon>Eubacteriales</taxon>
        <taxon>Oscillospiraceae</taxon>
        <taxon>Acetivibrio</taxon>
    </lineage>
</organism>
<dbReference type="STRING" id="290052.ASU35_17025"/>
<dbReference type="InterPro" id="IPR002104">
    <property type="entry name" value="Integrase_catalytic"/>
</dbReference>
<dbReference type="AlphaFoldDB" id="A0A0V8QJE5"/>
<dbReference type="InterPro" id="IPR013762">
    <property type="entry name" value="Integrase-like_cat_sf"/>
</dbReference>
<dbReference type="Proteomes" id="UP000054874">
    <property type="component" value="Unassembled WGS sequence"/>
</dbReference>
<dbReference type="PANTHER" id="PTHR30349">
    <property type="entry name" value="PHAGE INTEGRASE-RELATED"/>
    <property type="match status" value="1"/>
</dbReference>
<dbReference type="InterPro" id="IPR004107">
    <property type="entry name" value="Integrase_SAM-like_N"/>
</dbReference>
<dbReference type="InterPro" id="IPR050090">
    <property type="entry name" value="Tyrosine_recombinase_XerCD"/>
</dbReference>
<dbReference type="InterPro" id="IPR010998">
    <property type="entry name" value="Integrase_recombinase_N"/>
</dbReference>
<evidence type="ECO:0000256" key="5">
    <source>
        <dbReference type="ARBA" id="ARBA00023172"/>
    </source>
</evidence>
<dbReference type="InterPro" id="IPR011010">
    <property type="entry name" value="DNA_brk_join_enz"/>
</dbReference>
<evidence type="ECO:0000313" key="8">
    <source>
        <dbReference type="Proteomes" id="UP000054874"/>
    </source>
</evidence>
<keyword evidence="3" id="KW-0229">DNA integration</keyword>
<dbReference type="Gene3D" id="1.10.150.130">
    <property type="match status" value="1"/>
</dbReference>
<dbReference type="Pfam" id="PF00589">
    <property type="entry name" value="Phage_integrase"/>
    <property type="match status" value="1"/>
</dbReference>
<dbReference type="EMBL" id="LNAM01000019">
    <property type="protein sequence ID" value="KSV60358.1"/>
    <property type="molecule type" value="Genomic_DNA"/>
</dbReference>
<evidence type="ECO:0000256" key="4">
    <source>
        <dbReference type="ARBA" id="ARBA00023125"/>
    </source>
</evidence>
<keyword evidence="4" id="KW-0238">DNA-binding</keyword>
<evidence type="ECO:0000313" key="7">
    <source>
        <dbReference type="EMBL" id="KSV60358.1"/>
    </source>
</evidence>
<dbReference type="SUPFAM" id="SSF56349">
    <property type="entry name" value="DNA breaking-rejoining enzymes"/>
    <property type="match status" value="1"/>
</dbReference>
<dbReference type="GO" id="GO:0006310">
    <property type="term" value="P:DNA recombination"/>
    <property type="evidence" value="ECO:0007669"/>
    <property type="project" value="UniProtKB-KW"/>
</dbReference>
<evidence type="ECO:0000256" key="2">
    <source>
        <dbReference type="ARBA" id="ARBA00008857"/>
    </source>
</evidence>
<dbReference type="PROSITE" id="PS51898">
    <property type="entry name" value="TYR_RECOMBINASE"/>
    <property type="match status" value="1"/>
</dbReference>
<feature type="domain" description="Tyr recombinase" evidence="6">
    <location>
        <begin position="166"/>
        <end position="375"/>
    </location>
</feature>
<evidence type="ECO:0000256" key="3">
    <source>
        <dbReference type="ARBA" id="ARBA00022908"/>
    </source>
</evidence>
<sequence>MGKSINGKELGKGICQRKDGTYMARFMNRFSKRQTIYAKTLNEIRVKLREEQYKDEKEINVVTKDITLDKWYEIWMNTCKKGCRASTKESYATHYKRIKDDLGWRKLTSLNLIIMQNAINKLCSDNARKNSKKILVDMLEKAIDTDLITKNAAKQIITELTKEEKKERRVLTIDETKQFLKYAEGTFYYNLFVLALETGMRVGELCALSWKDVDLKSKKPHISVNHTLFYFSKNGKYVFEMHDTKTNNGKRTIPLTENAINVLKRQKIQKQELIFKGKMATKGYEDLVFVTRNNKPTQQFLIQECIGLIVKKIQKDNADFKHFTPHCFRHSFATRALENGVQIKTLSRLLGHGDIQLTYNTYCHVTEDTLVEEMKKMERCV</sequence>
<dbReference type="GO" id="GO:0015074">
    <property type="term" value="P:DNA integration"/>
    <property type="evidence" value="ECO:0007669"/>
    <property type="project" value="UniProtKB-KW"/>
</dbReference>
<keyword evidence="8" id="KW-1185">Reference proteome</keyword>
<dbReference type="GO" id="GO:0003677">
    <property type="term" value="F:DNA binding"/>
    <property type="evidence" value="ECO:0007669"/>
    <property type="project" value="UniProtKB-KW"/>
</dbReference>
<keyword evidence="5" id="KW-0233">DNA recombination</keyword>
<protein>
    <submittedName>
        <fullName evidence="7">Recombinase XerD</fullName>
    </submittedName>
</protein>
<dbReference type="PANTHER" id="PTHR30349:SF64">
    <property type="entry name" value="PROPHAGE INTEGRASE INTD-RELATED"/>
    <property type="match status" value="1"/>
</dbReference>
<evidence type="ECO:0000259" key="6">
    <source>
        <dbReference type="PROSITE" id="PS51898"/>
    </source>
</evidence>